<dbReference type="PANTHER" id="PTHR33835">
    <property type="entry name" value="YALI0C07656P"/>
    <property type="match status" value="1"/>
</dbReference>
<gene>
    <name evidence="1" type="ORF">BJ554DRAFT_1419</name>
</gene>
<proteinExistence type="predicted"/>
<organism evidence="1 2">
    <name type="scientific">Olpidium bornovanus</name>
    <dbReference type="NCBI Taxonomy" id="278681"/>
    <lineage>
        <taxon>Eukaryota</taxon>
        <taxon>Fungi</taxon>
        <taxon>Fungi incertae sedis</taxon>
        <taxon>Olpidiomycota</taxon>
        <taxon>Olpidiomycotina</taxon>
        <taxon>Olpidiomycetes</taxon>
        <taxon>Olpidiales</taxon>
        <taxon>Olpidiaceae</taxon>
        <taxon>Olpidium</taxon>
    </lineage>
</organism>
<sequence length="153" mass="16621">MPILPPPVRVRSLDPAITIFSRPFTRSNFAEIGARMSVVVMRDGGLFVFAPTQLDAATRGKIGELGAGRVRYVVCPDVGHHLFAGEYQKEWPEAKLVGVDGLQRKREDLDFAAVFTGRGETVEAVGYEEEASEKALTACAGIAIRPDYVALVT</sequence>
<keyword evidence="2" id="KW-1185">Reference proteome</keyword>
<feature type="non-terminal residue" evidence="1">
    <location>
        <position position="153"/>
    </location>
</feature>
<feature type="non-terminal residue" evidence="1">
    <location>
        <position position="1"/>
    </location>
</feature>
<name>A0A8H8DHF7_9FUNG</name>
<accession>A0A8H8DHF7</accession>
<dbReference type="PANTHER" id="PTHR33835:SF1">
    <property type="entry name" value="METALLO-BETA-LACTAMASE DOMAIN-CONTAINING PROTEIN"/>
    <property type="match status" value="1"/>
</dbReference>
<protein>
    <submittedName>
        <fullName evidence="1">Uncharacterized protein</fullName>
    </submittedName>
</protein>
<dbReference type="Proteomes" id="UP000673691">
    <property type="component" value="Unassembled WGS sequence"/>
</dbReference>
<dbReference type="InterPro" id="IPR025638">
    <property type="entry name" value="DUF4336"/>
</dbReference>
<reference evidence="1 2" key="1">
    <citation type="journal article" name="Sci. Rep.">
        <title>Genome-scale phylogenetic analyses confirm Olpidium as the closest living zoosporic fungus to the non-flagellated, terrestrial fungi.</title>
        <authorList>
            <person name="Chang Y."/>
            <person name="Rochon D."/>
            <person name="Sekimoto S."/>
            <person name="Wang Y."/>
            <person name="Chovatia M."/>
            <person name="Sandor L."/>
            <person name="Salamov A."/>
            <person name="Grigoriev I.V."/>
            <person name="Stajich J.E."/>
            <person name="Spatafora J.W."/>
        </authorList>
    </citation>
    <scope>NUCLEOTIDE SEQUENCE [LARGE SCALE GENOMIC DNA]</scope>
    <source>
        <strain evidence="1">S191</strain>
    </source>
</reference>
<comment type="caution">
    <text evidence="1">The sequence shown here is derived from an EMBL/GenBank/DDBJ whole genome shotgun (WGS) entry which is preliminary data.</text>
</comment>
<dbReference type="EMBL" id="JAEFCI010008589">
    <property type="protein sequence ID" value="KAG5458363.1"/>
    <property type="molecule type" value="Genomic_DNA"/>
</dbReference>
<evidence type="ECO:0000313" key="1">
    <source>
        <dbReference type="EMBL" id="KAG5458363.1"/>
    </source>
</evidence>
<evidence type="ECO:0000313" key="2">
    <source>
        <dbReference type="Proteomes" id="UP000673691"/>
    </source>
</evidence>
<dbReference type="OrthoDB" id="421671at2759"/>
<dbReference type="AlphaFoldDB" id="A0A8H8DHF7"/>